<evidence type="ECO:0000313" key="2">
    <source>
        <dbReference type="Proteomes" id="UP000228996"/>
    </source>
</evidence>
<dbReference type="Proteomes" id="UP000228996">
    <property type="component" value="Unassembled WGS sequence"/>
</dbReference>
<sequence>MNWVKNNKLSTFLILLLVVFVGRNMIPLNQATSLKIGSSVSPLNMSGSNSGAAAPYESTSGLYRADYAPTTQTDRLVVQETSLSFVVLKV</sequence>
<name>A0A2M6XCK2_9BACT</name>
<reference evidence="2" key="1">
    <citation type="submission" date="2017-09" db="EMBL/GenBank/DDBJ databases">
        <title>Depth-based differentiation of microbial function through sediment-hosted aquifers and enrichment of novel symbionts in the deep terrestrial subsurface.</title>
        <authorList>
            <person name="Probst A.J."/>
            <person name="Ladd B."/>
            <person name="Jarett J.K."/>
            <person name="Geller-Mcgrath D.E."/>
            <person name="Sieber C.M.K."/>
            <person name="Emerson J.B."/>
            <person name="Anantharaman K."/>
            <person name="Thomas B.C."/>
            <person name="Malmstrom R."/>
            <person name="Stieglmeier M."/>
            <person name="Klingl A."/>
            <person name="Woyke T."/>
            <person name="Ryan C.M."/>
            <person name="Banfield J.F."/>
        </authorList>
    </citation>
    <scope>NUCLEOTIDE SEQUENCE [LARGE SCALE GENOMIC DNA]</scope>
</reference>
<proteinExistence type="predicted"/>
<dbReference type="EMBL" id="PEYO01000017">
    <property type="protein sequence ID" value="PIU03402.1"/>
    <property type="molecule type" value="Genomic_DNA"/>
</dbReference>
<dbReference type="AlphaFoldDB" id="A0A2M6XCK2"/>
<accession>A0A2M6XCK2</accession>
<organism evidence="1 2">
    <name type="scientific">Candidatus Shapirobacteria bacterium CG08_land_8_20_14_0_20_39_18</name>
    <dbReference type="NCBI Taxonomy" id="1974883"/>
    <lineage>
        <taxon>Bacteria</taxon>
        <taxon>Candidatus Shapironibacteriota</taxon>
    </lineage>
</organism>
<gene>
    <name evidence="1" type="ORF">COT44_03085</name>
</gene>
<evidence type="ECO:0000313" key="1">
    <source>
        <dbReference type="EMBL" id="PIU03402.1"/>
    </source>
</evidence>
<protein>
    <submittedName>
        <fullName evidence="1">Uncharacterized protein</fullName>
    </submittedName>
</protein>
<comment type="caution">
    <text evidence="1">The sequence shown here is derived from an EMBL/GenBank/DDBJ whole genome shotgun (WGS) entry which is preliminary data.</text>
</comment>